<dbReference type="STRING" id="1328759.A0A5C2SC45"/>
<feature type="region of interest" description="Disordered" evidence="4">
    <location>
        <begin position="863"/>
        <end position="937"/>
    </location>
</feature>
<dbReference type="SUPFAM" id="SSF52540">
    <property type="entry name" value="P-loop containing nucleoside triphosphate hydrolases"/>
    <property type="match status" value="1"/>
</dbReference>
<reference evidence="6" key="1">
    <citation type="journal article" date="2018" name="Genome Biol. Evol.">
        <title>Genomics and development of Lentinus tigrinus, a white-rot wood-decaying mushroom with dimorphic fruiting bodies.</title>
        <authorList>
            <person name="Wu B."/>
            <person name="Xu Z."/>
            <person name="Knudson A."/>
            <person name="Carlson A."/>
            <person name="Chen N."/>
            <person name="Kovaka S."/>
            <person name="LaButti K."/>
            <person name="Lipzen A."/>
            <person name="Pennachio C."/>
            <person name="Riley R."/>
            <person name="Schakwitz W."/>
            <person name="Umezawa K."/>
            <person name="Ohm R.A."/>
            <person name="Grigoriev I.V."/>
            <person name="Nagy L.G."/>
            <person name="Gibbons J."/>
            <person name="Hibbett D."/>
        </authorList>
    </citation>
    <scope>NUCLEOTIDE SEQUENCE [LARGE SCALE GENOMIC DNA]</scope>
    <source>
        <strain evidence="6">ALCF2SS1-6</strain>
    </source>
</reference>
<dbReference type="InterPro" id="IPR027417">
    <property type="entry name" value="P-loop_NTPase"/>
</dbReference>
<dbReference type="PANTHER" id="PTHR19211">
    <property type="entry name" value="ATP-BINDING TRANSPORT PROTEIN-RELATED"/>
    <property type="match status" value="1"/>
</dbReference>
<dbReference type="Gene3D" id="3.40.50.300">
    <property type="entry name" value="P-loop containing nucleotide triphosphate hydrolases"/>
    <property type="match status" value="3"/>
</dbReference>
<keyword evidence="7" id="KW-1185">Reference proteome</keyword>
<evidence type="ECO:0000256" key="1">
    <source>
        <dbReference type="ARBA" id="ARBA00022490"/>
    </source>
</evidence>
<dbReference type="InterPro" id="IPR011990">
    <property type="entry name" value="TPR-like_helical_dom_sf"/>
</dbReference>
<feature type="compositionally biased region" description="Low complexity" evidence="4">
    <location>
        <begin position="93"/>
        <end position="103"/>
    </location>
</feature>
<evidence type="ECO:0000313" key="7">
    <source>
        <dbReference type="Proteomes" id="UP000313359"/>
    </source>
</evidence>
<organism evidence="6 7">
    <name type="scientific">Lentinus tigrinus ALCF2SS1-6</name>
    <dbReference type="NCBI Taxonomy" id="1328759"/>
    <lineage>
        <taxon>Eukaryota</taxon>
        <taxon>Fungi</taxon>
        <taxon>Dikarya</taxon>
        <taxon>Basidiomycota</taxon>
        <taxon>Agaricomycotina</taxon>
        <taxon>Agaricomycetes</taxon>
        <taxon>Polyporales</taxon>
        <taxon>Polyporaceae</taxon>
        <taxon>Lentinus</taxon>
    </lineage>
</organism>
<feature type="repeat" description="HEAT" evidence="3">
    <location>
        <begin position="274"/>
        <end position="312"/>
    </location>
</feature>
<name>A0A5C2SC45_9APHY</name>
<dbReference type="Pfam" id="PF24987">
    <property type="entry name" value="HEAT_EF3_N"/>
    <property type="match status" value="1"/>
</dbReference>
<sequence length="1008" mass="112203">MTEEPAHIAREAKALQQTFKESLKTKDLWDKETDVTRKQLRRNCLRLLLLHPYAPESKDAENQLWMQTSYAFISAYKQRITHLDRVIHSAPRQNQQQQQQAQGQGQGQEQGRGHGGHGSVEYRKLLQRFRQFLADEDKFWIQLIVRIHSTSDSLADVHPRHTRSDDLDSFFSSPGVEDIIPGIVQREAQAQGMSQPVQVHLEQLVKLQARQFDPAELGEPWEHISTGELYEKRVEPLSYTTVLEDIIKTVAFVRIKFFDGTSAPVQTAKLTPEIVPVLSEAIWDTKADVKKAARDSLEKVTALVSNKDIERFIPALIKALINPVEEVPNTIMLLSATTFVSEVDSPTLSLMVPPLSRGLSEKLTATKRKVAVIIDNMAKLVDSPATVRPFIPKLLPGLIKVESAMGDPEARSVVARAIATLRQVGEVPHGDGSDLPPLKKADEKHLAHSLIGLYKKADANPVPSVADVATIYTSLLAANLVNGKNFDVSEWQTLIPFLTFLTSSPDPNSIVNEWAVKSATANEETDEVPEDEEEGEDLCNCQFSLAYGAKILLNTATLRLKRGYRYGLCARNGTGKSTLMRAITNGQVEGFPSPNEVRTFYVDYDIDGSEADTAVLDFFLADKRIEASKEDIIETLASVSFSDERQKQAISSLSGGWNIELELPSLRPAPTTRSRLRRDYQFKLSDPSLLDGVKTKENSLLKMRKVGFWYPSQPVQELYDITLKISLSSRIAILGNGSSKSTLVKLPVFIGDTKRNKGDESWKDPNSIIGYVAQHTLTVVVEGQKRIIHEINIWLPHGDDLIKRGFEKKVLEVEVDKAQRLGLLRPHVPREIEKHFADVGLEAELISHNSMRGLSGAQKVKVVLRSSARPRRKHKPAEREKEKEAAPARTGANKKAKVQPSSEAPSPALTQCPAAATLPSPLRAPPQPPSQTFYPHRRQTVALPRLYRPYPCSRRVRTMAMMRHTSLTVSSALWKQPLGGIIIGSDSDLPVMLPAADVLNRFTSPTSS</sequence>
<keyword evidence="1" id="KW-0963">Cytoplasm</keyword>
<dbReference type="Pfam" id="PF24984">
    <property type="entry name" value="HEAT_EF3_GNC1"/>
    <property type="match status" value="1"/>
</dbReference>
<evidence type="ECO:0000256" key="3">
    <source>
        <dbReference type="PROSITE-ProRule" id="PRU00103"/>
    </source>
</evidence>
<dbReference type="SUPFAM" id="SSF48371">
    <property type="entry name" value="ARM repeat"/>
    <property type="match status" value="1"/>
</dbReference>
<feature type="region of interest" description="Disordered" evidence="4">
    <location>
        <begin position="90"/>
        <end position="117"/>
    </location>
</feature>
<dbReference type="PANTHER" id="PTHR19211:SF5">
    <property type="entry name" value="ELONGATION FACTOR 3A-RELATED"/>
    <property type="match status" value="1"/>
</dbReference>
<dbReference type="GO" id="GO:0005524">
    <property type="term" value="F:ATP binding"/>
    <property type="evidence" value="ECO:0007669"/>
    <property type="project" value="TreeGrafter"/>
</dbReference>
<dbReference type="OrthoDB" id="2110130at2759"/>
<dbReference type="PROSITE" id="PS50077">
    <property type="entry name" value="HEAT_REPEAT"/>
    <property type="match status" value="1"/>
</dbReference>
<dbReference type="EMBL" id="ML122262">
    <property type="protein sequence ID" value="RPD61271.1"/>
    <property type="molecule type" value="Genomic_DNA"/>
</dbReference>
<dbReference type="Gene3D" id="2.40.50.990">
    <property type="match status" value="1"/>
</dbReference>
<dbReference type="Pfam" id="PF10374">
    <property type="entry name" value="EST1"/>
    <property type="match status" value="1"/>
</dbReference>
<dbReference type="InterPro" id="IPR050611">
    <property type="entry name" value="ABCF"/>
</dbReference>
<dbReference type="GO" id="GO:0003746">
    <property type="term" value="F:translation elongation factor activity"/>
    <property type="evidence" value="ECO:0007669"/>
    <property type="project" value="TreeGrafter"/>
</dbReference>
<protein>
    <recommendedName>
        <fullName evidence="5">Telomerase activating protein Est1-like N-terminal domain-containing protein</fullName>
    </recommendedName>
</protein>
<dbReference type="InterPro" id="IPR047038">
    <property type="entry name" value="eEF3_chromodomain-like_sf"/>
</dbReference>
<dbReference type="InterPro" id="IPR019458">
    <property type="entry name" value="Est1-like_N"/>
</dbReference>
<feature type="compositionally biased region" description="Basic and acidic residues" evidence="4">
    <location>
        <begin position="877"/>
        <end position="886"/>
    </location>
</feature>
<dbReference type="Proteomes" id="UP000313359">
    <property type="component" value="Unassembled WGS sequence"/>
</dbReference>
<dbReference type="Gene3D" id="1.25.10.10">
    <property type="entry name" value="Leucine-rich Repeat Variant"/>
    <property type="match status" value="1"/>
</dbReference>
<dbReference type="InterPro" id="IPR011989">
    <property type="entry name" value="ARM-like"/>
</dbReference>
<evidence type="ECO:0000259" key="5">
    <source>
        <dbReference type="Pfam" id="PF10374"/>
    </source>
</evidence>
<dbReference type="Gene3D" id="1.25.40.10">
    <property type="entry name" value="Tetratricopeptide repeat domain"/>
    <property type="match status" value="1"/>
</dbReference>
<evidence type="ECO:0000313" key="6">
    <source>
        <dbReference type="EMBL" id="RPD61271.1"/>
    </source>
</evidence>
<accession>A0A5C2SC45</accession>
<dbReference type="GO" id="GO:0016887">
    <property type="term" value="F:ATP hydrolysis activity"/>
    <property type="evidence" value="ECO:0007669"/>
    <property type="project" value="TreeGrafter"/>
</dbReference>
<evidence type="ECO:0000256" key="2">
    <source>
        <dbReference type="ARBA" id="ARBA00022737"/>
    </source>
</evidence>
<feature type="domain" description="Telomerase activating protein Est1-like N-terminal" evidence="5">
    <location>
        <begin position="60"/>
        <end position="153"/>
    </location>
</feature>
<proteinExistence type="predicted"/>
<dbReference type="AlphaFoldDB" id="A0A5C2SC45"/>
<evidence type="ECO:0000256" key="4">
    <source>
        <dbReference type="SAM" id="MobiDB-lite"/>
    </source>
</evidence>
<gene>
    <name evidence="6" type="ORF">L227DRAFT_610316</name>
</gene>
<keyword evidence="2" id="KW-0677">Repeat</keyword>
<dbReference type="InterPro" id="IPR016024">
    <property type="entry name" value="ARM-type_fold"/>
</dbReference>
<dbReference type="InterPro" id="IPR021133">
    <property type="entry name" value="HEAT_type_2"/>
</dbReference>